<accession>A0A0D7CMI4</accession>
<feature type="transmembrane region" description="Helical" evidence="6">
    <location>
        <begin position="89"/>
        <end position="111"/>
    </location>
</feature>
<dbReference type="Proteomes" id="UP000032458">
    <property type="component" value="Unassembled WGS sequence"/>
</dbReference>
<keyword evidence="2" id="KW-1003">Cell membrane</keyword>
<feature type="transmembrane region" description="Helical" evidence="6">
    <location>
        <begin position="371"/>
        <end position="394"/>
    </location>
</feature>
<evidence type="ECO:0000313" key="8">
    <source>
        <dbReference type="Proteomes" id="UP000032458"/>
    </source>
</evidence>
<organism evidence="7 8">
    <name type="scientific">Streptomyces natalensis ATCC 27448</name>
    <dbReference type="NCBI Taxonomy" id="1240678"/>
    <lineage>
        <taxon>Bacteria</taxon>
        <taxon>Bacillati</taxon>
        <taxon>Actinomycetota</taxon>
        <taxon>Actinomycetes</taxon>
        <taxon>Kitasatosporales</taxon>
        <taxon>Streptomycetaceae</taxon>
        <taxon>Streptomyces</taxon>
    </lineage>
</organism>
<keyword evidence="4 6" id="KW-1133">Transmembrane helix</keyword>
<dbReference type="CDD" id="cd06173">
    <property type="entry name" value="MFS_MefA_like"/>
    <property type="match status" value="1"/>
</dbReference>
<name>A0A0D7CMI4_9ACTN</name>
<evidence type="ECO:0000256" key="6">
    <source>
        <dbReference type="SAM" id="Phobius"/>
    </source>
</evidence>
<evidence type="ECO:0000256" key="2">
    <source>
        <dbReference type="ARBA" id="ARBA00022475"/>
    </source>
</evidence>
<dbReference type="InterPro" id="IPR036259">
    <property type="entry name" value="MFS_trans_sf"/>
</dbReference>
<protein>
    <recommendedName>
        <fullName evidence="9">MFS transporter</fullName>
    </recommendedName>
</protein>
<evidence type="ECO:0008006" key="9">
    <source>
        <dbReference type="Google" id="ProtNLM"/>
    </source>
</evidence>
<sequence length="433" mass="44614">MTHVENAHTGADEVTTPLRRDGSFVRFWIAQTSSQLGDEVYTVALPLVVYAVTGSAGAMSLIFGLSMVPHVVAGLFGGALTDRQGPYKLLVATSLLAGTLMATLAALVSAGRASVPVMAVITVALACAASTLLSAYESAIPRLIPAPRLLEANSRLESTRTLCTVLGPSLAGFLTGFGNGGPAIALNALSFFVATLMIVPLRTLKGARGPTMATATPTNTPVRARELWADVRDGLTQAWHRRPVRIGILLSSGANLCTGSLDIYAIFSLRHNLHASAAVVGLLFTGSGLFAMLAAALLPRLGRRVGYAPGMGLGLAGLGSACALMAFPSHLVIVALALMANTCGTVIFNVQWRAMRQHVAGPALVGRISGICRGIAFAAAAIGAWVGGLLATLSGNGSRLYLLSGAVFVAALTLCALSFLRRSLRSVAAAAMP</sequence>
<comment type="caution">
    <text evidence="7">The sequence shown here is derived from an EMBL/GenBank/DDBJ whole genome shotgun (WGS) entry which is preliminary data.</text>
</comment>
<feature type="transmembrane region" description="Helical" evidence="6">
    <location>
        <begin position="400"/>
        <end position="420"/>
    </location>
</feature>
<dbReference type="InterPro" id="IPR011701">
    <property type="entry name" value="MFS"/>
</dbReference>
<dbReference type="Pfam" id="PF07690">
    <property type="entry name" value="MFS_1"/>
    <property type="match status" value="2"/>
</dbReference>
<dbReference type="GO" id="GO:0022857">
    <property type="term" value="F:transmembrane transporter activity"/>
    <property type="evidence" value="ECO:0007669"/>
    <property type="project" value="InterPro"/>
</dbReference>
<feature type="transmembrane region" description="Helical" evidence="6">
    <location>
        <begin position="117"/>
        <end position="140"/>
    </location>
</feature>
<evidence type="ECO:0000256" key="1">
    <source>
        <dbReference type="ARBA" id="ARBA00004651"/>
    </source>
</evidence>
<evidence type="ECO:0000256" key="3">
    <source>
        <dbReference type="ARBA" id="ARBA00022692"/>
    </source>
</evidence>
<evidence type="ECO:0000256" key="4">
    <source>
        <dbReference type="ARBA" id="ARBA00022989"/>
    </source>
</evidence>
<feature type="transmembrane region" description="Helical" evidence="6">
    <location>
        <begin position="305"/>
        <end position="326"/>
    </location>
</feature>
<dbReference type="RefSeq" id="WP_030068693.1">
    <property type="nucleotide sequence ID" value="NZ_JRKI01000026.1"/>
</dbReference>
<dbReference type="SUPFAM" id="SSF103473">
    <property type="entry name" value="MFS general substrate transporter"/>
    <property type="match status" value="1"/>
</dbReference>
<keyword evidence="3 6" id="KW-0812">Transmembrane</keyword>
<proteinExistence type="predicted"/>
<gene>
    <name evidence="7" type="ORF">SNA_16615</name>
</gene>
<dbReference type="EMBL" id="JRKI01000026">
    <property type="protein sequence ID" value="KIZ16652.1"/>
    <property type="molecule type" value="Genomic_DNA"/>
</dbReference>
<reference evidence="7 8" key="1">
    <citation type="submission" date="2014-09" db="EMBL/GenBank/DDBJ databases">
        <title>Draft genome sequence of Streptomyces natalensis ATCC 27448, producer of the antifungal pimaricin.</title>
        <authorList>
            <person name="Mendes M.V."/>
            <person name="Beites T."/>
            <person name="Pires S."/>
            <person name="Santos C.L."/>
            <person name="Moradas-Ferreira P."/>
        </authorList>
    </citation>
    <scope>NUCLEOTIDE SEQUENCE [LARGE SCALE GENOMIC DNA]</scope>
    <source>
        <strain evidence="7 8">ATCC 27448</strain>
    </source>
</reference>
<dbReference type="PATRIC" id="fig|1240678.4.peg.3491"/>
<keyword evidence="8" id="KW-1185">Reference proteome</keyword>
<evidence type="ECO:0000256" key="5">
    <source>
        <dbReference type="ARBA" id="ARBA00023136"/>
    </source>
</evidence>
<evidence type="ECO:0000313" key="7">
    <source>
        <dbReference type="EMBL" id="KIZ16652.1"/>
    </source>
</evidence>
<feature type="transmembrane region" description="Helical" evidence="6">
    <location>
        <begin position="184"/>
        <end position="204"/>
    </location>
</feature>
<dbReference type="PANTHER" id="PTHR23513">
    <property type="entry name" value="INTEGRAL MEMBRANE EFFLUX PROTEIN-RELATED"/>
    <property type="match status" value="1"/>
</dbReference>
<keyword evidence="5 6" id="KW-0472">Membrane</keyword>
<feature type="transmembrane region" description="Helical" evidence="6">
    <location>
        <begin position="332"/>
        <end position="350"/>
    </location>
</feature>
<feature type="transmembrane region" description="Helical" evidence="6">
    <location>
        <begin position="246"/>
        <end position="267"/>
    </location>
</feature>
<dbReference type="AlphaFoldDB" id="A0A0D7CMI4"/>
<dbReference type="GO" id="GO:0005886">
    <property type="term" value="C:plasma membrane"/>
    <property type="evidence" value="ECO:0007669"/>
    <property type="project" value="UniProtKB-SubCell"/>
</dbReference>
<comment type="subcellular location">
    <subcellularLocation>
        <location evidence="1">Cell membrane</location>
        <topology evidence="1">Multi-pass membrane protein</topology>
    </subcellularLocation>
</comment>
<feature type="transmembrane region" description="Helical" evidence="6">
    <location>
        <begin position="273"/>
        <end position="298"/>
    </location>
</feature>
<feature type="transmembrane region" description="Helical" evidence="6">
    <location>
        <begin position="47"/>
        <end position="77"/>
    </location>
</feature>
<dbReference type="PANTHER" id="PTHR23513:SF6">
    <property type="entry name" value="MAJOR FACILITATOR SUPERFAMILY ASSOCIATED DOMAIN-CONTAINING PROTEIN"/>
    <property type="match status" value="1"/>
</dbReference>
<dbReference type="Gene3D" id="1.20.1250.20">
    <property type="entry name" value="MFS general substrate transporter like domains"/>
    <property type="match status" value="1"/>
</dbReference>